<dbReference type="EMBL" id="CP000758">
    <property type="protein sequence ID" value="ABS13818.1"/>
    <property type="molecule type" value="Genomic_DNA"/>
</dbReference>
<dbReference type="InterPro" id="IPR014555">
    <property type="entry name" value="RecF-like"/>
</dbReference>
<keyword evidence="4" id="KW-1185">Reference proteome</keyword>
<dbReference type="PIRSF" id="PIRSF029347">
    <property type="entry name" value="RecF"/>
    <property type="match status" value="1"/>
</dbReference>
<dbReference type="eggNOG" id="COG4637">
    <property type="taxonomic scope" value="Bacteria"/>
</dbReference>
<dbReference type="PANTHER" id="PTHR32182:SF25">
    <property type="entry name" value="SLR1056 PROTEIN"/>
    <property type="match status" value="1"/>
</dbReference>
<protein>
    <recommendedName>
        <fullName evidence="5">ATPase</fullName>
    </recommendedName>
</protein>
<sequence length="410" mass="45075">MRKNKKIEYFQRLNLNWKCSSLKLTGGYKGGVDFTPPFHLQGPDQTMRLVSFSAKGYRSLRSVRFDLGQVTVFVGENGAGKSNLYRALQLVKAAAEGNLSTEVVREGGMQSAMWSGNRRKHESARIILEADFEDERLASRLSYRVEAGLPPPVSGAFPFEPQIKEEQLNLDTGRRPVDLMDRRGPAVFARDGEGRRMEHPARLLTSESGLAVLGQSGHYPEIGDLSAQIRGWRFYHGFRSDRDAPVRQPSIAATAAMLDEDGGNLASVFATLAHIRQDTVDLDRLVADALEGAKLVVPYPEETATFGLNFPAFPPRTFRPGELSDGQIRLLALAGALLSYRLPPLIALNEPEASLHPDMIPSLARMIAQASERSQIWVVTHSAALASAIAEQCGARPIRVSKQDGETVLE</sequence>
<feature type="domain" description="ATPase AAA-type core" evidence="2">
    <location>
        <begin position="317"/>
        <end position="385"/>
    </location>
</feature>
<name>A6WXW4_BRUA4</name>
<dbReference type="GO" id="GO:0016887">
    <property type="term" value="F:ATP hydrolysis activity"/>
    <property type="evidence" value="ECO:0007669"/>
    <property type="project" value="InterPro"/>
</dbReference>
<reference evidence="3 4" key="1">
    <citation type="journal article" date="2011" name="J. Bacteriol.">
        <title>Genome of Ochrobactrum anthropi ATCC 49188 T, a versatile opportunistic pathogen and symbiont of several eukaryotic hosts.</title>
        <authorList>
            <person name="Chain P.S."/>
            <person name="Lang D.M."/>
            <person name="Comerci D.J."/>
            <person name="Malfatti S.A."/>
            <person name="Vergez L.M."/>
            <person name="Shin M."/>
            <person name="Ugalde R.A."/>
            <person name="Garcia E."/>
            <person name="Tolmasky M.E."/>
        </authorList>
    </citation>
    <scope>NUCLEOTIDE SEQUENCE [LARGE SCALE GENOMIC DNA]</scope>
    <source>
        <strain evidence="4">ATCC 49188 / DSM 6882 / CCUG 24695 / JCM 21032 / LMG 3331 / NBRC 15819 / NCTC 12168 / Alc 37</strain>
    </source>
</reference>
<evidence type="ECO:0000313" key="4">
    <source>
        <dbReference type="Proteomes" id="UP000002301"/>
    </source>
</evidence>
<dbReference type="InterPro" id="IPR041685">
    <property type="entry name" value="AAA_GajA/Old/RecF-like"/>
</dbReference>
<dbReference type="HOGENOM" id="CLU_035814_1_0_5"/>
<dbReference type="AlphaFoldDB" id="A6WXW4"/>
<dbReference type="InterPro" id="IPR027417">
    <property type="entry name" value="P-loop_NTPase"/>
</dbReference>
<dbReference type="PANTHER" id="PTHR32182">
    <property type="entry name" value="DNA REPLICATION AND REPAIR PROTEIN RECF"/>
    <property type="match status" value="1"/>
</dbReference>
<feature type="domain" description="Endonuclease GajA/Old nuclease/RecF-like AAA" evidence="1">
    <location>
        <begin position="47"/>
        <end position="134"/>
    </location>
</feature>
<evidence type="ECO:0000259" key="2">
    <source>
        <dbReference type="Pfam" id="PF13304"/>
    </source>
</evidence>
<proteinExistence type="predicted"/>
<dbReference type="GO" id="GO:0005524">
    <property type="term" value="F:ATP binding"/>
    <property type="evidence" value="ECO:0007669"/>
    <property type="project" value="InterPro"/>
</dbReference>
<evidence type="ECO:0000313" key="3">
    <source>
        <dbReference type="EMBL" id="ABS13818.1"/>
    </source>
</evidence>
<evidence type="ECO:0008006" key="5">
    <source>
        <dbReference type="Google" id="ProtNLM"/>
    </source>
</evidence>
<accession>A6WXW4</accession>
<dbReference type="Pfam" id="PF13304">
    <property type="entry name" value="AAA_21"/>
    <property type="match status" value="1"/>
</dbReference>
<dbReference type="KEGG" id="oan:Oant_1098"/>
<dbReference type="GO" id="GO:0006302">
    <property type="term" value="P:double-strand break repair"/>
    <property type="evidence" value="ECO:0007669"/>
    <property type="project" value="TreeGrafter"/>
</dbReference>
<organism evidence="3 4">
    <name type="scientific">Brucella anthropi (strain ATCC 49188 / DSM 6882 / CCUG 24695 / JCM 21032 / LMG 3331 / NBRC 15819 / NCTC 12168 / Alc 37)</name>
    <name type="common">Ochrobactrum anthropi</name>
    <dbReference type="NCBI Taxonomy" id="439375"/>
    <lineage>
        <taxon>Bacteria</taxon>
        <taxon>Pseudomonadati</taxon>
        <taxon>Pseudomonadota</taxon>
        <taxon>Alphaproteobacteria</taxon>
        <taxon>Hyphomicrobiales</taxon>
        <taxon>Brucellaceae</taxon>
        <taxon>Brucella/Ochrobactrum group</taxon>
        <taxon>Brucella</taxon>
    </lineage>
</organism>
<dbReference type="InterPro" id="IPR003959">
    <property type="entry name" value="ATPase_AAA_core"/>
</dbReference>
<dbReference type="Pfam" id="PF13175">
    <property type="entry name" value="AAA_15"/>
    <property type="match status" value="1"/>
</dbReference>
<evidence type="ECO:0000259" key="1">
    <source>
        <dbReference type="Pfam" id="PF13175"/>
    </source>
</evidence>
<dbReference type="CDD" id="cd00267">
    <property type="entry name" value="ABC_ATPase"/>
    <property type="match status" value="1"/>
</dbReference>
<dbReference type="STRING" id="439375.Oant_1098"/>
<dbReference type="Gene3D" id="3.40.50.300">
    <property type="entry name" value="P-loop containing nucleotide triphosphate hydrolases"/>
    <property type="match status" value="2"/>
</dbReference>
<dbReference type="SUPFAM" id="SSF52540">
    <property type="entry name" value="P-loop containing nucleoside triphosphate hydrolases"/>
    <property type="match status" value="1"/>
</dbReference>
<dbReference type="Proteomes" id="UP000002301">
    <property type="component" value="Chromosome 1"/>
</dbReference>
<dbReference type="GO" id="GO:0000731">
    <property type="term" value="P:DNA synthesis involved in DNA repair"/>
    <property type="evidence" value="ECO:0007669"/>
    <property type="project" value="TreeGrafter"/>
</dbReference>
<gene>
    <name evidence="3" type="ordered locus">Oant_1098</name>
</gene>